<proteinExistence type="predicted"/>
<dbReference type="InterPro" id="IPR036163">
    <property type="entry name" value="HMA_dom_sf"/>
</dbReference>
<feature type="compositionally biased region" description="Low complexity" evidence="2">
    <location>
        <begin position="255"/>
        <end position="267"/>
    </location>
</feature>
<sequence length="275" mass="30576">MKSIELFCASPASTAICSSMDQRAIIRPGIRPIDRQIHRLGDTPRSRTNAAPCSSQLPFDPSRPFYHKSRKNTASAKETEILRRKSSADVHDLASPPSSSRYLLRDRPFLDPVSDSERALVSSHPLLRDNNYNYKRLNLDDFRAFRSLSSRAAYETPVYNPGPDNPHQARKTSPQRLSDHLNAHKSSSNHRTVELRVSIHCKGCEGKLRKHISRMEGVTSFSIDLATKKVTVIGDVTPLGVLASISKVKNAQFWPSPTSSSSSSSSPRLSLTKIN</sequence>
<feature type="domain" description="HMA" evidence="3">
    <location>
        <begin position="190"/>
        <end position="256"/>
    </location>
</feature>
<feature type="region of interest" description="Disordered" evidence="2">
    <location>
        <begin position="253"/>
        <end position="275"/>
    </location>
</feature>
<dbReference type="PANTHER" id="PTHR46119:SF12">
    <property type="entry name" value="PROTEIN SODIUM POTASSIUM ROOT DEFECTIVE 3"/>
    <property type="match status" value="1"/>
</dbReference>
<dbReference type="GeneID" id="105170375"/>
<feature type="region of interest" description="Disordered" evidence="2">
    <location>
        <begin position="155"/>
        <end position="175"/>
    </location>
</feature>
<dbReference type="RefSeq" id="XP_011089413.1">
    <property type="nucleotide sequence ID" value="XM_011091111.2"/>
</dbReference>
<feature type="compositionally biased region" description="Basic and acidic residues" evidence="2">
    <location>
        <begin position="77"/>
        <end position="92"/>
    </location>
</feature>
<dbReference type="InParanoid" id="A0A6I9TS65"/>
<dbReference type="PROSITE" id="PS50846">
    <property type="entry name" value="HMA_2"/>
    <property type="match status" value="1"/>
</dbReference>
<dbReference type="InterPro" id="IPR044526">
    <property type="entry name" value="NAKR1-3"/>
</dbReference>
<dbReference type="AlphaFoldDB" id="A0A6I9TS65"/>
<keyword evidence="4" id="KW-1185">Reference proteome</keyword>
<dbReference type="GO" id="GO:0046872">
    <property type="term" value="F:metal ion binding"/>
    <property type="evidence" value="ECO:0007669"/>
    <property type="project" value="InterPro"/>
</dbReference>
<dbReference type="FunCoup" id="A0A6I9TS65">
    <property type="interactions" value="85"/>
</dbReference>
<name>A0A6I9TS65_SESIN</name>
<dbReference type="SUPFAM" id="SSF55008">
    <property type="entry name" value="HMA, heavy metal-associated domain"/>
    <property type="match status" value="1"/>
</dbReference>
<dbReference type="InterPro" id="IPR006121">
    <property type="entry name" value="HMA_dom"/>
</dbReference>
<dbReference type="OrthoDB" id="689350at2759"/>
<evidence type="ECO:0000313" key="5">
    <source>
        <dbReference type="RefSeq" id="XP_011089413.1"/>
    </source>
</evidence>
<dbReference type="PANTHER" id="PTHR46119">
    <property type="entry name" value="OS08G0405700 PROTEIN"/>
    <property type="match status" value="1"/>
</dbReference>
<gene>
    <name evidence="5" type="primary">LOC105170375</name>
</gene>
<evidence type="ECO:0000313" key="4">
    <source>
        <dbReference type="Proteomes" id="UP000504604"/>
    </source>
</evidence>
<dbReference type="CDD" id="cd00371">
    <property type="entry name" value="HMA"/>
    <property type="match status" value="1"/>
</dbReference>
<dbReference type="GO" id="GO:0016020">
    <property type="term" value="C:membrane"/>
    <property type="evidence" value="ECO:0007669"/>
    <property type="project" value="UniProtKB-SubCell"/>
</dbReference>
<comment type="subcellular location">
    <subcellularLocation>
        <location evidence="1">Membrane</location>
        <topology evidence="1">Peripheral membrane protein</topology>
    </subcellularLocation>
</comment>
<dbReference type="Gene3D" id="3.30.70.100">
    <property type="match status" value="1"/>
</dbReference>
<protein>
    <submittedName>
        <fullName evidence="5">Protein SODIUM POTASSIUM ROOT DEFECTIVE 1</fullName>
    </submittedName>
</protein>
<evidence type="ECO:0000256" key="1">
    <source>
        <dbReference type="ARBA" id="ARBA00004170"/>
    </source>
</evidence>
<organism evidence="4 5">
    <name type="scientific">Sesamum indicum</name>
    <name type="common">Oriental sesame</name>
    <name type="synonym">Sesamum orientale</name>
    <dbReference type="NCBI Taxonomy" id="4182"/>
    <lineage>
        <taxon>Eukaryota</taxon>
        <taxon>Viridiplantae</taxon>
        <taxon>Streptophyta</taxon>
        <taxon>Embryophyta</taxon>
        <taxon>Tracheophyta</taxon>
        <taxon>Spermatophyta</taxon>
        <taxon>Magnoliopsida</taxon>
        <taxon>eudicotyledons</taxon>
        <taxon>Gunneridae</taxon>
        <taxon>Pentapetalae</taxon>
        <taxon>asterids</taxon>
        <taxon>lamiids</taxon>
        <taxon>Lamiales</taxon>
        <taxon>Pedaliaceae</taxon>
        <taxon>Sesamum</taxon>
    </lineage>
</organism>
<dbReference type="Pfam" id="PF00403">
    <property type="entry name" value="HMA"/>
    <property type="match status" value="1"/>
</dbReference>
<feature type="region of interest" description="Disordered" evidence="2">
    <location>
        <begin position="38"/>
        <end position="101"/>
    </location>
</feature>
<evidence type="ECO:0000259" key="3">
    <source>
        <dbReference type="PROSITE" id="PS50846"/>
    </source>
</evidence>
<feature type="compositionally biased region" description="Polar residues" evidence="2">
    <location>
        <begin position="46"/>
        <end position="57"/>
    </location>
</feature>
<dbReference type="KEGG" id="sind:105170375"/>
<dbReference type="Proteomes" id="UP000504604">
    <property type="component" value="Linkage group LG9"/>
</dbReference>
<reference evidence="5" key="1">
    <citation type="submission" date="2025-08" db="UniProtKB">
        <authorList>
            <consortium name="RefSeq"/>
        </authorList>
    </citation>
    <scope>IDENTIFICATION</scope>
</reference>
<accession>A0A6I9TS65</accession>
<evidence type="ECO:0000256" key="2">
    <source>
        <dbReference type="SAM" id="MobiDB-lite"/>
    </source>
</evidence>
<dbReference type="GO" id="GO:0009626">
    <property type="term" value="P:plant-type hypersensitive response"/>
    <property type="evidence" value="ECO:0007669"/>
    <property type="project" value="UniProtKB-KW"/>
</dbReference>